<keyword evidence="5" id="KW-0732">Signal</keyword>
<keyword evidence="4" id="KW-0676">Redox-active center</keyword>
<protein>
    <recommendedName>
        <fullName evidence="6">Thioredoxin domain-containing protein</fullName>
    </recommendedName>
</protein>
<feature type="chain" id="PRO_5009186044" description="Thioredoxin domain-containing protein" evidence="5">
    <location>
        <begin position="19"/>
        <end position="322"/>
    </location>
</feature>
<evidence type="ECO:0000256" key="3">
    <source>
        <dbReference type="ARBA" id="ARBA00023157"/>
    </source>
</evidence>
<dbReference type="OrthoDB" id="979391at2"/>
<dbReference type="InterPro" id="IPR050553">
    <property type="entry name" value="Thioredoxin_ResA/DsbE_sf"/>
</dbReference>
<gene>
    <name evidence="7" type="ORF">BFP71_01320</name>
</gene>
<comment type="caution">
    <text evidence="7">The sequence shown here is derived from an EMBL/GenBank/DDBJ whole genome shotgun (WGS) entry which is preliminary data.</text>
</comment>
<dbReference type="Pfam" id="PF00578">
    <property type="entry name" value="AhpC-TSA"/>
    <property type="match status" value="1"/>
</dbReference>
<proteinExistence type="predicted"/>
<dbReference type="GO" id="GO:0016491">
    <property type="term" value="F:oxidoreductase activity"/>
    <property type="evidence" value="ECO:0007669"/>
    <property type="project" value="InterPro"/>
</dbReference>
<dbReference type="STRING" id="1563681.BFP71_01320"/>
<dbReference type="PANTHER" id="PTHR42852">
    <property type="entry name" value="THIOL:DISULFIDE INTERCHANGE PROTEIN DSBE"/>
    <property type="match status" value="1"/>
</dbReference>
<feature type="signal peptide" evidence="5">
    <location>
        <begin position="1"/>
        <end position="18"/>
    </location>
</feature>
<dbReference type="InterPro" id="IPR036249">
    <property type="entry name" value="Thioredoxin-like_sf"/>
</dbReference>
<keyword evidence="2" id="KW-0201">Cytochrome c-type biogenesis</keyword>
<dbReference type="GO" id="GO:0017004">
    <property type="term" value="P:cytochrome complex assembly"/>
    <property type="evidence" value="ECO:0007669"/>
    <property type="project" value="UniProtKB-KW"/>
</dbReference>
<keyword evidence="8" id="KW-1185">Reference proteome</keyword>
<dbReference type="AlphaFoldDB" id="A0A1E5T4N9"/>
<comment type="subcellular location">
    <subcellularLocation>
        <location evidence="1">Cell envelope</location>
    </subcellularLocation>
</comment>
<evidence type="ECO:0000313" key="8">
    <source>
        <dbReference type="Proteomes" id="UP000095552"/>
    </source>
</evidence>
<evidence type="ECO:0000256" key="4">
    <source>
        <dbReference type="ARBA" id="ARBA00023284"/>
    </source>
</evidence>
<dbReference type="Gene3D" id="3.40.30.10">
    <property type="entry name" value="Glutaredoxin"/>
    <property type="match status" value="1"/>
</dbReference>
<dbReference type="CDD" id="cd02966">
    <property type="entry name" value="TlpA_like_family"/>
    <property type="match status" value="1"/>
</dbReference>
<dbReference type="GO" id="GO:0016209">
    <property type="term" value="F:antioxidant activity"/>
    <property type="evidence" value="ECO:0007669"/>
    <property type="project" value="InterPro"/>
</dbReference>
<dbReference type="PROSITE" id="PS51352">
    <property type="entry name" value="THIOREDOXIN_2"/>
    <property type="match status" value="1"/>
</dbReference>
<accession>A0A1E5T4N9</accession>
<dbReference type="InterPro" id="IPR000866">
    <property type="entry name" value="AhpC/TSA"/>
</dbReference>
<name>A0A1E5T4N9_9BACT</name>
<sequence length="322" mass="37325">MKKLFTATILFISTLSFAQQDVVNLTIKKEGFGKKNKFTIYLDDERLTPDSEGKIIYEGSREIDKVIRGRVIMPNGRYGDFWLEPGDMDVTIKKSGFPKTMEVIGSETDALYKYFKYTKDITQVEKRILEDPEHVASLNYLAGYYKRHSNEFLSKLIDGYSEETQQKLSWITAYVKTSDMKKVAKGTQLYHFTAKTQSGETINTKDFAGKYLLLDFASTGCGPCWQGYPEMIKTVSKYEDLQVLTFNEDNQKETWNKFAKARNLDIKWPVLWDSEEKFEIFEMYEIEGWPSFFLISPEGKVLEEWFGAGKTKLKNALKKHLD</sequence>
<evidence type="ECO:0000313" key="7">
    <source>
        <dbReference type="EMBL" id="OEK06345.1"/>
    </source>
</evidence>
<dbReference type="SUPFAM" id="SSF52833">
    <property type="entry name" value="Thioredoxin-like"/>
    <property type="match status" value="1"/>
</dbReference>
<organism evidence="7 8">
    <name type="scientific">Roseivirga misakiensis</name>
    <dbReference type="NCBI Taxonomy" id="1563681"/>
    <lineage>
        <taxon>Bacteria</taxon>
        <taxon>Pseudomonadati</taxon>
        <taxon>Bacteroidota</taxon>
        <taxon>Cytophagia</taxon>
        <taxon>Cytophagales</taxon>
        <taxon>Roseivirgaceae</taxon>
        <taxon>Roseivirga</taxon>
    </lineage>
</organism>
<dbReference type="InterPro" id="IPR013766">
    <property type="entry name" value="Thioredoxin_domain"/>
</dbReference>
<dbReference type="EMBL" id="MDGQ01000003">
    <property type="protein sequence ID" value="OEK06345.1"/>
    <property type="molecule type" value="Genomic_DNA"/>
</dbReference>
<dbReference type="PANTHER" id="PTHR42852:SF6">
    <property type="entry name" value="THIOL:DISULFIDE INTERCHANGE PROTEIN DSBE"/>
    <property type="match status" value="1"/>
</dbReference>
<keyword evidence="3" id="KW-1015">Disulfide bond</keyword>
<dbReference type="RefSeq" id="WP_069833656.1">
    <property type="nucleotide sequence ID" value="NZ_MDGQ01000003.1"/>
</dbReference>
<dbReference type="Proteomes" id="UP000095552">
    <property type="component" value="Unassembled WGS sequence"/>
</dbReference>
<evidence type="ECO:0000256" key="5">
    <source>
        <dbReference type="SAM" id="SignalP"/>
    </source>
</evidence>
<evidence type="ECO:0000256" key="1">
    <source>
        <dbReference type="ARBA" id="ARBA00004196"/>
    </source>
</evidence>
<reference evidence="7 8" key="1">
    <citation type="submission" date="2016-08" db="EMBL/GenBank/DDBJ databases">
        <title>Draft genome of Fabibacter sp. strain SK-8.</title>
        <authorList>
            <person name="Wong S.-K."/>
            <person name="Hamasaki K."/>
            <person name="Yoshizawa S."/>
        </authorList>
    </citation>
    <scope>NUCLEOTIDE SEQUENCE [LARGE SCALE GENOMIC DNA]</scope>
    <source>
        <strain evidence="7 8">SK-8</strain>
    </source>
</reference>
<feature type="domain" description="Thioredoxin" evidence="6">
    <location>
        <begin position="183"/>
        <end position="322"/>
    </location>
</feature>
<dbReference type="GO" id="GO:0030313">
    <property type="term" value="C:cell envelope"/>
    <property type="evidence" value="ECO:0007669"/>
    <property type="project" value="UniProtKB-SubCell"/>
</dbReference>
<evidence type="ECO:0000256" key="2">
    <source>
        <dbReference type="ARBA" id="ARBA00022748"/>
    </source>
</evidence>
<evidence type="ECO:0000259" key="6">
    <source>
        <dbReference type="PROSITE" id="PS51352"/>
    </source>
</evidence>